<gene>
    <name evidence="1" type="primary">nrdI</name>
    <name evidence="1" type="ORF">E2605_02950</name>
</gene>
<proteinExistence type="predicted"/>
<comment type="caution">
    <text evidence="1">The sequence shown here is derived from an EMBL/GenBank/DDBJ whole genome shotgun (WGS) entry which is preliminary data.</text>
</comment>
<evidence type="ECO:0000313" key="2">
    <source>
        <dbReference type="Proteomes" id="UP000297861"/>
    </source>
</evidence>
<dbReference type="AlphaFoldDB" id="A0A4Y8LAI8"/>
<protein>
    <submittedName>
        <fullName evidence="1">Class Ib ribonucleoside-diphosphate reductase assembly flavoprotein NrdI</fullName>
    </submittedName>
</protein>
<accession>A0A4Y8LAI8</accession>
<dbReference type="Pfam" id="PF07972">
    <property type="entry name" value="Flavodoxin_NdrI"/>
    <property type="match status" value="1"/>
</dbReference>
<keyword evidence="2" id="KW-1185">Reference proteome</keyword>
<name>A0A4Y8LAI8_9BACT</name>
<dbReference type="NCBIfam" id="TIGR00333">
    <property type="entry name" value="nrdI"/>
    <property type="match status" value="1"/>
</dbReference>
<dbReference type="GO" id="GO:0010181">
    <property type="term" value="F:FMN binding"/>
    <property type="evidence" value="ECO:0007669"/>
    <property type="project" value="InterPro"/>
</dbReference>
<reference evidence="1 2" key="1">
    <citation type="submission" date="2019-03" db="EMBL/GenBank/DDBJ databases">
        <title>San Antonio Military Medical Center submission to MRSN (WRAIR), pending publication.</title>
        <authorList>
            <person name="Blyth D.M."/>
            <person name="Mccarthy S.L."/>
            <person name="Schall S.E."/>
            <person name="Stam J.A."/>
            <person name="Ong A.C."/>
            <person name="Mcgann P.T."/>
        </authorList>
    </citation>
    <scope>NUCLEOTIDE SEQUENCE [LARGE SCALE GENOMIC DNA]</scope>
    <source>
        <strain evidence="1 2">MRSN571793</strain>
    </source>
</reference>
<dbReference type="EMBL" id="SOML01000001">
    <property type="protein sequence ID" value="TFD99058.1"/>
    <property type="molecule type" value="Genomic_DNA"/>
</dbReference>
<dbReference type="STRING" id="1121485.GCA_000426485_00267"/>
<evidence type="ECO:0000313" key="1">
    <source>
        <dbReference type="EMBL" id="TFD99058.1"/>
    </source>
</evidence>
<dbReference type="RefSeq" id="WP_134435438.1">
    <property type="nucleotide sequence ID" value="NZ_SOML01000001.1"/>
</dbReference>
<dbReference type="PANTHER" id="PTHR37297:SF1">
    <property type="entry name" value="PROTEIN NRDI"/>
    <property type="match status" value="1"/>
</dbReference>
<dbReference type="Gene3D" id="3.40.50.360">
    <property type="match status" value="1"/>
</dbReference>
<dbReference type="InterPro" id="IPR004465">
    <property type="entry name" value="RNR_NrdI"/>
</dbReference>
<dbReference type="SUPFAM" id="SSF52218">
    <property type="entry name" value="Flavoproteins"/>
    <property type="match status" value="1"/>
</dbReference>
<dbReference type="Proteomes" id="UP000297861">
    <property type="component" value="Unassembled WGS sequence"/>
</dbReference>
<dbReference type="OrthoDB" id="350535at2"/>
<dbReference type="PANTHER" id="PTHR37297">
    <property type="entry name" value="PROTEIN NRDI"/>
    <property type="match status" value="1"/>
</dbReference>
<organism evidence="1 2">
    <name type="scientific">Dysgonomonas capnocytophagoides</name>
    <dbReference type="NCBI Taxonomy" id="45254"/>
    <lineage>
        <taxon>Bacteria</taxon>
        <taxon>Pseudomonadati</taxon>
        <taxon>Bacteroidota</taxon>
        <taxon>Bacteroidia</taxon>
        <taxon>Bacteroidales</taxon>
        <taxon>Dysgonomonadaceae</taxon>
        <taxon>Dysgonomonas</taxon>
    </lineage>
</organism>
<sequence>MTIYYDSKTGNVERFIEKVRLLTKWSFVKIHDGIAVTELGHLITFTTQIGKAPLSTLKFMEQWHPYIVSVSASGNMNWGNNFALAANTISQEYKIPILLKFELAGLDRDVNSFIQKVTDYANKEMDTPQQ</sequence>
<dbReference type="InterPro" id="IPR029039">
    <property type="entry name" value="Flavoprotein-like_sf"/>
</dbReference>